<name>A0A8J3MP48_9RICK</name>
<gene>
    <name evidence="2" type="ORF">sL5_06510</name>
</gene>
<dbReference type="AlphaFoldDB" id="A0A8J3MP48"/>
<dbReference type="EMBL" id="BNGU01000025">
    <property type="protein sequence ID" value="GHM59658.1"/>
    <property type="molecule type" value="Genomic_DNA"/>
</dbReference>
<dbReference type="Proteomes" id="UP000637906">
    <property type="component" value="Unassembled WGS sequence"/>
</dbReference>
<accession>A0A8J3MP48</accession>
<evidence type="ECO:0000313" key="2">
    <source>
        <dbReference type="EMBL" id="GHM59658.1"/>
    </source>
</evidence>
<protein>
    <submittedName>
        <fullName evidence="2">Uncharacterized protein</fullName>
    </submittedName>
</protein>
<organism evidence="2 3">
    <name type="scientific">Candidatus Mesenet longicola</name>
    <dbReference type="NCBI Taxonomy" id="1892558"/>
    <lineage>
        <taxon>Bacteria</taxon>
        <taxon>Pseudomonadati</taxon>
        <taxon>Pseudomonadota</taxon>
        <taxon>Alphaproteobacteria</taxon>
        <taxon>Rickettsiales</taxon>
        <taxon>Anaplasmataceae</taxon>
        <taxon>Candidatus Mesenet</taxon>
    </lineage>
</organism>
<reference evidence="2 3" key="1">
    <citation type="journal article" date="2021" name="Microb. Ecol.">
        <title>Candidatus Mesenet longicola: Novel Endosymbionts of Brontispa longissima that Induce Cytoplasmic Incompatibility.</title>
        <authorList>
            <person name="Takano S."/>
            <person name="Gotoh Y."/>
            <person name="Hayashi T."/>
        </authorList>
    </citation>
    <scope>NUCLEOTIDE SEQUENCE [LARGE SCALE GENOMIC DNA]</scope>
    <source>
        <strain evidence="2">L5</strain>
    </source>
</reference>
<proteinExistence type="predicted"/>
<sequence length="140" mass="16399">MVKHKFNDREPFGLAQDIMQKKIVEQKPFELPESFRFEPIESSKPTPPPKPQRLKLEHYDEKICGSNHQESNVNITFEQECRGVSVKNRRKNFEQLNEQHDVSVATLVKQMNENSLNSNAESKCKMINIEEVQQVCSRKR</sequence>
<evidence type="ECO:0000256" key="1">
    <source>
        <dbReference type="SAM" id="MobiDB-lite"/>
    </source>
</evidence>
<feature type="region of interest" description="Disordered" evidence="1">
    <location>
        <begin position="34"/>
        <end position="53"/>
    </location>
</feature>
<comment type="caution">
    <text evidence="2">The sequence shown here is derived from an EMBL/GenBank/DDBJ whole genome shotgun (WGS) entry which is preliminary data.</text>
</comment>
<evidence type="ECO:0000313" key="3">
    <source>
        <dbReference type="Proteomes" id="UP000637906"/>
    </source>
</evidence>
<keyword evidence="3" id="KW-1185">Reference proteome</keyword>